<accession>A0A1J9RL76</accession>
<feature type="region of interest" description="Disordered" evidence="1">
    <location>
        <begin position="13"/>
        <end position="35"/>
    </location>
</feature>
<dbReference type="VEuPathDB" id="FungiDB:ACJ73_00236"/>
<keyword evidence="3" id="KW-1185">Reference proteome</keyword>
<dbReference type="Proteomes" id="UP000242791">
    <property type="component" value="Unassembled WGS sequence"/>
</dbReference>
<dbReference type="InterPro" id="IPR046486">
    <property type="entry name" value="DUF6579"/>
</dbReference>
<name>A0A1J9RL76_9EURO</name>
<dbReference type="STRING" id="1658174.A0A1J9RL76"/>
<comment type="caution">
    <text evidence="2">The sequence shown here is derived from an EMBL/GenBank/DDBJ whole genome shotgun (WGS) entry which is preliminary data.</text>
</comment>
<feature type="compositionally biased region" description="Low complexity" evidence="1">
    <location>
        <begin position="381"/>
        <end position="396"/>
    </location>
</feature>
<feature type="compositionally biased region" description="Basic residues" evidence="1">
    <location>
        <begin position="416"/>
        <end position="439"/>
    </location>
</feature>
<reference evidence="2 3" key="1">
    <citation type="submission" date="2015-08" db="EMBL/GenBank/DDBJ databases">
        <title>Emmonsia species relationships and genome sequence.</title>
        <authorList>
            <person name="Cuomo C.A."/>
            <person name="Schwartz I.S."/>
            <person name="Kenyon C."/>
            <person name="De Hoog G.S."/>
            <person name="Govender N.P."/>
            <person name="Botha A."/>
            <person name="Moreno L."/>
            <person name="De Vries M."/>
            <person name="Munoz J.F."/>
            <person name="Stielow J.B."/>
        </authorList>
    </citation>
    <scope>NUCLEOTIDE SEQUENCE [LARGE SCALE GENOMIC DNA]</scope>
    <source>
        <strain evidence="2 3">EI222</strain>
    </source>
</reference>
<gene>
    <name evidence="2" type="ORF">ACJ73_00236</name>
</gene>
<proteinExistence type="predicted"/>
<protein>
    <submittedName>
        <fullName evidence="2">Uncharacterized protein</fullName>
    </submittedName>
</protein>
<feature type="region of interest" description="Disordered" evidence="1">
    <location>
        <begin position="353"/>
        <end position="445"/>
    </location>
</feature>
<feature type="compositionally biased region" description="Basic residues" evidence="1">
    <location>
        <begin position="13"/>
        <end position="24"/>
    </location>
</feature>
<evidence type="ECO:0000256" key="1">
    <source>
        <dbReference type="SAM" id="MobiDB-lite"/>
    </source>
</evidence>
<sequence length="445" mass="49970">MVGLSEFFAASKGKRKASGRRHKPGSSDSNQAWSQIPGIPNLVDLTAGVKNIWEGYNSERNGRVYRDEMRKTGDAVRQGIPSIQTCAQSLAVFFKRKNAFDLFLAFLDGLQVVAQFVEVLQGRSALEEIGRDIHRELQAQTGLKAPKTFAKQVSKVIRHQTSLLHEDGVPHFYFLYHPDTDWHGYFFDIVSQNPLPPNLLGVSENLDALCLWMIFLRQHIDTDDNHRARFHLIIPAYRPMLIKDPLIFPDKLFPLTVQGLKHDSKEYVWFNLPTLNDTDAYALDLKDVGNIYQPPSNGRDAVAATTFAASTAGWIGITLWATSLAAPFLAPFVLMGSGVSGMVGAAQATKHVHESFKEKQPRVLGQQPIEDDNWEGGDGNGNNNNNNSNVDGSSADSSEKPVNAEEFTVQPDTHAVSHRRRYDHENRRRRRRPHRYSKTGRRDAM</sequence>
<evidence type="ECO:0000313" key="2">
    <source>
        <dbReference type="EMBL" id="OJD28365.1"/>
    </source>
</evidence>
<dbReference type="OrthoDB" id="3852249at2759"/>
<dbReference type="EMBL" id="LGTZ01000014">
    <property type="protein sequence ID" value="OJD28365.1"/>
    <property type="molecule type" value="Genomic_DNA"/>
</dbReference>
<dbReference type="Pfam" id="PF20219">
    <property type="entry name" value="DUF6579"/>
    <property type="match status" value="1"/>
</dbReference>
<evidence type="ECO:0000313" key="3">
    <source>
        <dbReference type="Proteomes" id="UP000242791"/>
    </source>
</evidence>
<organism evidence="2 3">
    <name type="scientific">Blastomyces percursus</name>
    <dbReference type="NCBI Taxonomy" id="1658174"/>
    <lineage>
        <taxon>Eukaryota</taxon>
        <taxon>Fungi</taxon>
        <taxon>Dikarya</taxon>
        <taxon>Ascomycota</taxon>
        <taxon>Pezizomycotina</taxon>
        <taxon>Eurotiomycetes</taxon>
        <taxon>Eurotiomycetidae</taxon>
        <taxon>Onygenales</taxon>
        <taxon>Ajellomycetaceae</taxon>
        <taxon>Blastomyces</taxon>
    </lineage>
</organism>
<dbReference type="AlphaFoldDB" id="A0A1J9RL76"/>